<dbReference type="InterPro" id="IPR002068">
    <property type="entry name" value="A-crystallin/Hsp20_dom"/>
</dbReference>
<dbReference type="InterPro" id="IPR008978">
    <property type="entry name" value="HSP20-like_chaperone"/>
</dbReference>
<dbReference type="EMBL" id="LFRF01000014">
    <property type="protein sequence ID" value="KND90168.1"/>
    <property type="molecule type" value="Genomic_DNA"/>
</dbReference>
<feature type="region of interest" description="Disordered" evidence="4">
    <location>
        <begin position="267"/>
        <end position="291"/>
    </location>
</feature>
<dbReference type="STRING" id="1163406.A0A0L0N7P8"/>
<dbReference type="CDD" id="cd06464">
    <property type="entry name" value="ACD_sHsps-like"/>
    <property type="match status" value="1"/>
</dbReference>
<dbReference type="AlphaFoldDB" id="A0A0L0N7P8"/>
<dbReference type="InterPro" id="IPR057720">
    <property type="entry name" value="RRM_YTH1"/>
</dbReference>
<protein>
    <submittedName>
        <fullName evidence="7">30 kDa heat shock protein</fullName>
    </submittedName>
</protein>
<dbReference type="Gene3D" id="2.60.40.790">
    <property type="match status" value="1"/>
</dbReference>
<dbReference type="Pfam" id="PF04146">
    <property type="entry name" value="YTH"/>
    <property type="match status" value="1"/>
</dbReference>
<dbReference type="InterPro" id="IPR031107">
    <property type="entry name" value="Small_HSP"/>
</dbReference>
<feature type="domain" description="YTH" evidence="6">
    <location>
        <begin position="427"/>
        <end position="572"/>
    </location>
</feature>
<gene>
    <name evidence="7" type="ORF">TOPH_05155</name>
</gene>
<comment type="caution">
    <text evidence="7">The sequence shown here is derived from an EMBL/GenBank/DDBJ whole genome shotgun (WGS) entry which is preliminary data.</text>
</comment>
<dbReference type="InterPro" id="IPR035979">
    <property type="entry name" value="RBD_domain_sf"/>
</dbReference>
<dbReference type="CDD" id="cd21134">
    <property type="entry name" value="YTH"/>
    <property type="match status" value="1"/>
</dbReference>
<proteinExistence type="inferred from homology"/>
<feature type="region of interest" description="Disordered" evidence="4">
    <location>
        <begin position="577"/>
        <end position="616"/>
    </location>
</feature>
<dbReference type="PANTHER" id="PTHR11527">
    <property type="entry name" value="HEAT-SHOCK PROTEIN 20 FAMILY MEMBER"/>
    <property type="match status" value="1"/>
</dbReference>
<evidence type="ECO:0000313" key="8">
    <source>
        <dbReference type="Proteomes" id="UP000036947"/>
    </source>
</evidence>
<feature type="region of interest" description="Disordered" evidence="4">
    <location>
        <begin position="368"/>
        <end position="420"/>
    </location>
</feature>
<evidence type="ECO:0000259" key="5">
    <source>
        <dbReference type="PROSITE" id="PS01031"/>
    </source>
</evidence>
<keyword evidence="1 7" id="KW-0346">Stress response</keyword>
<dbReference type="PROSITE" id="PS50882">
    <property type="entry name" value="YTH"/>
    <property type="match status" value="1"/>
</dbReference>
<organism evidence="7 8">
    <name type="scientific">Tolypocladium ophioglossoides (strain CBS 100239)</name>
    <name type="common">Snaketongue truffleclub</name>
    <name type="synonym">Elaphocordyceps ophioglossoides</name>
    <dbReference type="NCBI Taxonomy" id="1163406"/>
    <lineage>
        <taxon>Eukaryota</taxon>
        <taxon>Fungi</taxon>
        <taxon>Dikarya</taxon>
        <taxon>Ascomycota</taxon>
        <taxon>Pezizomycotina</taxon>
        <taxon>Sordariomycetes</taxon>
        <taxon>Hypocreomycetidae</taxon>
        <taxon>Hypocreales</taxon>
        <taxon>Ophiocordycipitaceae</taxon>
        <taxon>Tolypocladium</taxon>
    </lineage>
</organism>
<dbReference type="Pfam" id="PF00011">
    <property type="entry name" value="HSP20"/>
    <property type="match status" value="1"/>
</dbReference>
<comment type="similarity">
    <text evidence="2 3">Belongs to the small heat shock protein (HSP20) family.</text>
</comment>
<evidence type="ECO:0000259" key="6">
    <source>
        <dbReference type="PROSITE" id="PS50882"/>
    </source>
</evidence>
<dbReference type="GO" id="GO:0003723">
    <property type="term" value="F:RNA binding"/>
    <property type="evidence" value="ECO:0007669"/>
    <property type="project" value="InterPro"/>
</dbReference>
<name>A0A0L0N7P8_TOLOC</name>
<dbReference type="Proteomes" id="UP000036947">
    <property type="component" value="Unassembled WGS sequence"/>
</dbReference>
<dbReference type="InterPro" id="IPR007275">
    <property type="entry name" value="YTH_domain"/>
</dbReference>
<sequence length="677" mass="73576">MPIVPTEIAPSLGFSMGDLSTPPTPGAAEAEHSSQKLSGSSEGHLVLDESRTDAKQDAAALSQQPPVIAQDTVSSQLDMAAAPPLYGQPRGPYDMVTMANNLPAVSYQPGQYPQGGQRYDHTTSPSMLQQMLHMAPYGGPAPMHLANQGYYVHQPQTPQYYGAGPVSPTPTQPTMHARQNVAYYPDQIMMNHDQSSFYYPQADQYAGQPQNIATNMMPAQYMVGSPTSSDARMLRPDMNGSGALSQVHRQDPGIAVDTEHQGILTKAFSDESGSPQNAVRGPPRKPRQSGHAIWIGNLPPQTDLMSLVQHVCKETAGLESLFLISKSNCAFANFKAEKTCVVAQQKLHDSKFQSVRLVSRLRKNTVEGATGLSAPTGPAASATSGTAQGDLAHDSAPLEMGSRSSAASQLAKPKANLAAGEGNSPQDKFFILKSLTLEDLELSVRTGIWATQSHNEEVLNNAFKMAFFPRNFYNADTSFTPLFRLLDDFDNYSRQTGGQQHGRRCAVPTWQPKFDIRETADNYELHGELAGMSKDNVHIEFTEPQTMLVRGKVERTYSAGTPPTGQIEDAAVSGAITEGDEHKSSHQATVEDDDETVNTPAESTADAVVEQQKTEEKKPVDKAKYWLTERSIGEFSRSFNFPGRVDQDTVTANFNDGILTIVVPKAKPHESRRIAIN</sequence>
<feature type="compositionally biased region" description="Low complexity" evidence="4">
    <location>
        <begin position="373"/>
        <end position="387"/>
    </location>
</feature>
<evidence type="ECO:0000313" key="7">
    <source>
        <dbReference type="EMBL" id="KND90168.1"/>
    </source>
</evidence>
<dbReference type="Pfam" id="PF25701">
    <property type="entry name" value="RRM_YTH1"/>
    <property type="match status" value="1"/>
</dbReference>
<feature type="region of interest" description="Disordered" evidence="4">
    <location>
        <begin position="1"/>
        <end position="63"/>
    </location>
</feature>
<dbReference type="PROSITE" id="PS01031">
    <property type="entry name" value="SHSP"/>
    <property type="match status" value="1"/>
</dbReference>
<dbReference type="SUPFAM" id="SSF49764">
    <property type="entry name" value="HSP20-like chaperones"/>
    <property type="match status" value="1"/>
</dbReference>
<dbReference type="Gene3D" id="3.10.590.10">
    <property type="entry name" value="ph1033 like domains"/>
    <property type="match status" value="1"/>
</dbReference>
<keyword evidence="8" id="KW-1185">Reference proteome</keyword>
<reference evidence="7 8" key="1">
    <citation type="journal article" date="2015" name="BMC Genomics">
        <title>The genome of the truffle-parasite Tolypocladium ophioglossoides and the evolution of antifungal peptaibiotics.</title>
        <authorList>
            <person name="Quandt C.A."/>
            <person name="Bushley K.E."/>
            <person name="Spatafora J.W."/>
        </authorList>
    </citation>
    <scope>NUCLEOTIDE SEQUENCE [LARGE SCALE GENOMIC DNA]</scope>
    <source>
        <strain evidence="7 8">CBS 100239</strain>
    </source>
</reference>
<accession>A0A0L0N7P8</accession>
<feature type="domain" description="SHSP" evidence="5">
    <location>
        <begin position="505"/>
        <end position="677"/>
    </location>
</feature>
<feature type="compositionally biased region" description="Basic and acidic residues" evidence="4">
    <location>
        <begin position="45"/>
        <end position="56"/>
    </location>
</feature>
<evidence type="ECO:0000256" key="1">
    <source>
        <dbReference type="ARBA" id="ARBA00023016"/>
    </source>
</evidence>
<dbReference type="OrthoDB" id="306690at2759"/>
<evidence type="ECO:0000256" key="3">
    <source>
        <dbReference type="RuleBase" id="RU003616"/>
    </source>
</evidence>
<dbReference type="SUPFAM" id="SSF54928">
    <property type="entry name" value="RNA-binding domain, RBD"/>
    <property type="match status" value="1"/>
</dbReference>
<evidence type="ECO:0000256" key="4">
    <source>
        <dbReference type="SAM" id="MobiDB-lite"/>
    </source>
</evidence>
<evidence type="ECO:0000256" key="2">
    <source>
        <dbReference type="PROSITE-ProRule" id="PRU00285"/>
    </source>
</evidence>